<feature type="non-terminal residue" evidence="2">
    <location>
        <position position="368"/>
    </location>
</feature>
<gene>
    <name evidence="2" type="ORF">BDN70DRAFT_881642</name>
</gene>
<accession>A0A9P6CY81</accession>
<comment type="caution">
    <text evidence="2">The sequence shown here is derived from an EMBL/GenBank/DDBJ whole genome shotgun (WGS) entry which is preliminary data.</text>
</comment>
<feature type="region of interest" description="Disordered" evidence="1">
    <location>
        <begin position="122"/>
        <end position="214"/>
    </location>
</feature>
<keyword evidence="3" id="KW-1185">Reference proteome</keyword>
<reference evidence="2" key="1">
    <citation type="submission" date="2020-11" db="EMBL/GenBank/DDBJ databases">
        <authorList>
            <consortium name="DOE Joint Genome Institute"/>
            <person name="Ahrendt S."/>
            <person name="Riley R."/>
            <person name="Andreopoulos W."/>
            <person name="Labutti K."/>
            <person name="Pangilinan J."/>
            <person name="Ruiz-Duenas F.J."/>
            <person name="Barrasa J.M."/>
            <person name="Sanchez-Garcia M."/>
            <person name="Camarero S."/>
            <person name="Miyauchi S."/>
            <person name="Serrano A."/>
            <person name="Linde D."/>
            <person name="Babiker R."/>
            <person name="Drula E."/>
            <person name="Ayuso-Fernandez I."/>
            <person name="Pacheco R."/>
            <person name="Padilla G."/>
            <person name="Ferreira P."/>
            <person name="Barriuso J."/>
            <person name="Kellner H."/>
            <person name="Castanera R."/>
            <person name="Alfaro M."/>
            <person name="Ramirez L."/>
            <person name="Pisabarro A.G."/>
            <person name="Kuo A."/>
            <person name="Tritt A."/>
            <person name="Lipzen A."/>
            <person name="He G."/>
            <person name="Yan M."/>
            <person name="Ng V."/>
            <person name="Cullen D."/>
            <person name="Martin F."/>
            <person name="Rosso M.-N."/>
            <person name="Henrissat B."/>
            <person name="Hibbett D."/>
            <person name="Martinez A.T."/>
            <person name="Grigoriev I.V."/>
        </authorList>
    </citation>
    <scope>NUCLEOTIDE SEQUENCE</scope>
    <source>
        <strain evidence="2">CIRM-BRFM 674</strain>
    </source>
</reference>
<evidence type="ECO:0000313" key="3">
    <source>
        <dbReference type="Proteomes" id="UP000807469"/>
    </source>
</evidence>
<feature type="compositionally biased region" description="Basic residues" evidence="1">
    <location>
        <begin position="192"/>
        <end position="202"/>
    </location>
</feature>
<feature type="compositionally biased region" description="Basic and acidic residues" evidence="1">
    <location>
        <begin position="122"/>
        <end position="134"/>
    </location>
</feature>
<dbReference type="Proteomes" id="UP000807469">
    <property type="component" value="Unassembled WGS sequence"/>
</dbReference>
<dbReference type="EMBL" id="MU155274">
    <property type="protein sequence ID" value="KAF9477009.1"/>
    <property type="molecule type" value="Genomic_DNA"/>
</dbReference>
<feature type="compositionally biased region" description="Low complexity" evidence="1">
    <location>
        <begin position="38"/>
        <end position="49"/>
    </location>
</feature>
<evidence type="ECO:0000313" key="2">
    <source>
        <dbReference type="EMBL" id="KAF9477009.1"/>
    </source>
</evidence>
<dbReference type="AlphaFoldDB" id="A0A9P6CY81"/>
<evidence type="ECO:0000256" key="1">
    <source>
        <dbReference type="SAM" id="MobiDB-lite"/>
    </source>
</evidence>
<proteinExistence type="predicted"/>
<organism evidence="2 3">
    <name type="scientific">Pholiota conissans</name>
    <dbReference type="NCBI Taxonomy" id="109636"/>
    <lineage>
        <taxon>Eukaryota</taxon>
        <taxon>Fungi</taxon>
        <taxon>Dikarya</taxon>
        <taxon>Basidiomycota</taxon>
        <taxon>Agaricomycotina</taxon>
        <taxon>Agaricomycetes</taxon>
        <taxon>Agaricomycetidae</taxon>
        <taxon>Agaricales</taxon>
        <taxon>Agaricineae</taxon>
        <taxon>Strophariaceae</taxon>
        <taxon>Pholiota</taxon>
    </lineage>
</organism>
<sequence>MSFFENATGITISGEAVFNSVQGDYTLYERTTRVTNVNSYNTTNNTNVRSHNDNSRENHHAGPPATYPLEEDIDEESEELPDPLRQGPFFPPSTIPAQFMGHMATLPPGSVIDNIDAFNEKTTRNTESYRDNSRRYGVPPSEYRCARKPNVGPQADPDRQEQQNTQHAEDEPSPSEVGNHPASMVNNIISAARRRKESRRQSNKYAGHDLGNRHDMSAEVQKGFKSALGTAFNVASVPVGFPSMDSAGYDRMGQGVTPVSVDREFIDASASEEATTLEMHDQQASSFTQSFATGNQPSDFSIANTPQAFQQRPVFNTYYGNLVQHDLRHFQTNIQSGNTYNNLVMDSYNDNSVQTTFGAADRFPGTRR</sequence>
<feature type="region of interest" description="Disordered" evidence="1">
    <location>
        <begin position="38"/>
        <end position="68"/>
    </location>
</feature>
<protein>
    <submittedName>
        <fullName evidence="2">Uncharacterized protein</fullName>
    </submittedName>
</protein>
<feature type="compositionally biased region" description="Basic and acidic residues" evidence="1">
    <location>
        <begin position="50"/>
        <end position="60"/>
    </location>
</feature>
<name>A0A9P6CY81_9AGAR</name>